<dbReference type="AlphaFoldDB" id="A0A3M7QI17"/>
<reference evidence="1 2" key="1">
    <citation type="journal article" date="2018" name="Sci. Rep.">
        <title>Genomic signatures of local adaptation to the degree of environmental predictability in rotifers.</title>
        <authorList>
            <person name="Franch-Gras L."/>
            <person name="Hahn C."/>
            <person name="Garcia-Roger E.M."/>
            <person name="Carmona M.J."/>
            <person name="Serra M."/>
            <person name="Gomez A."/>
        </authorList>
    </citation>
    <scope>NUCLEOTIDE SEQUENCE [LARGE SCALE GENOMIC DNA]</scope>
    <source>
        <strain evidence="1">HYR1</strain>
    </source>
</reference>
<gene>
    <name evidence="1" type="ORF">BpHYR1_020351</name>
</gene>
<protein>
    <submittedName>
        <fullName evidence="1">Uncharacterized protein</fullName>
    </submittedName>
</protein>
<accession>A0A3M7QI17</accession>
<proteinExistence type="predicted"/>
<name>A0A3M7QI17_BRAPC</name>
<organism evidence="1 2">
    <name type="scientific">Brachionus plicatilis</name>
    <name type="common">Marine rotifer</name>
    <name type="synonym">Brachionus muelleri</name>
    <dbReference type="NCBI Taxonomy" id="10195"/>
    <lineage>
        <taxon>Eukaryota</taxon>
        <taxon>Metazoa</taxon>
        <taxon>Spiralia</taxon>
        <taxon>Gnathifera</taxon>
        <taxon>Rotifera</taxon>
        <taxon>Eurotatoria</taxon>
        <taxon>Monogononta</taxon>
        <taxon>Pseudotrocha</taxon>
        <taxon>Ploima</taxon>
        <taxon>Brachionidae</taxon>
        <taxon>Brachionus</taxon>
    </lineage>
</organism>
<dbReference type="Proteomes" id="UP000276133">
    <property type="component" value="Unassembled WGS sequence"/>
</dbReference>
<comment type="caution">
    <text evidence="1">The sequence shown here is derived from an EMBL/GenBank/DDBJ whole genome shotgun (WGS) entry which is preliminary data.</text>
</comment>
<keyword evidence="2" id="KW-1185">Reference proteome</keyword>
<sequence length="83" mass="9931">MSPNYNISKDLIQRAFKQPSRMYENIRSMLLIKAQCLPNEQFELKTRLSFFFPKNKFLAKKTEITMAIRSTVENLRMLFSMVY</sequence>
<evidence type="ECO:0000313" key="1">
    <source>
        <dbReference type="EMBL" id="RNA10784.1"/>
    </source>
</evidence>
<dbReference type="EMBL" id="REGN01006117">
    <property type="protein sequence ID" value="RNA10784.1"/>
    <property type="molecule type" value="Genomic_DNA"/>
</dbReference>
<evidence type="ECO:0000313" key="2">
    <source>
        <dbReference type="Proteomes" id="UP000276133"/>
    </source>
</evidence>